<evidence type="ECO:0000256" key="14">
    <source>
        <dbReference type="ARBA" id="ARBA00022960"/>
    </source>
</evidence>
<dbReference type="GO" id="GO:0046677">
    <property type="term" value="P:response to antibiotic"/>
    <property type="evidence" value="ECO:0007669"/>
    <property type="project" value="UniProtKB-UniRule"/>
</dbReference>
<dbReference type="GO" id="GO:0009002">
    <property type="term" value="F:serine-type D-Ala-D-Ala carboxypeptidase activity"/>
    <property type="evidence" value="ECO:0007669"/>
    <property type="project" value="UniProtKB-EC"/>
</dbReference>
<comment type="similarity">
    <text evidence="4 25">In the C-terminal section; belongs to the transpeptidase family.</text>
</comment>
<dbReference type="GO" id="GO:0005886">
    <property type="term" value="C:plasma membrane"/>
    <property type="evidence" value="ECO:0007669"/>
    <property type="project" value="UniProtKB-SubCell"/>
</dbReference>
<dbReference type="GO" id="GO:0008360">
    <property type="term" value="P:regulation of cell shape"/>
    <property type="evidence" value="ECO:0007669"/>
    <property type="project" value="UniProtKB-UniRule"/>
</dbReference>
<comment type="catalytic activity">
    <reaction evidence="22">
        <text>[GlcNAc-(1-&gt;4)-Mur2Ac(oyl-L-Ala-gamma-D-Glu-L-Lys-D-Ala-D-Ala)](n)-di-trans,octa-cis-undecaprenyl diphosphate + beta-D-GlcNAc-(1-&gt;4)-Mur2Ac(oyl-L-Ala-gamma-D-Glu-L-Lys-D-Ala-D-Ala)-di-trans,octa-cis-undecaprenyl diphosphate = [GlcNAc-(1-&gt;4)-Mur2Ac(oyl-L-Ala-gamma-D-Glu-L-Lys-D-Ala-D-Ala)](n+1)-di-trans,octa-cis-undecaprenyl diphosphate + di-trans,octa-cis-undecaprenyl diphosphate + H(+)</text>
        <dbReference type="Rhea" id="RHEA:23708"/>
        <dbReference type="Rhea" id="RHEA-COMP:9602"/>
        <dbReference type="Rhea" id="RHEA-COMP:9603"/>
        <dbReference type="ChEBI" id="CHEBI:15378"/>
        <dbReference type="ChEBI" id="CHEBI:58405"/>
        <dbReference type="ChEBI" id="CHEBI:60033"/>
        <dbReference type="ChEBI" id="CHEBI:78435"/>
        <dbReference type="EC" id="2.4.99.28"/>
    </reaction>
</comment>
<dbReference type="InterPro" id="IPR001460">
    <property type="entry name" value="PCN-bd_Tpept"/>
</dbReference>
<dbReference type="GO" id="GO:0071555">
    <property type="term" value="P:cell wall organization"/>
    <property type="evidence" value="ECO:0007669"/>
    <property type="project" value="UniProtKB-UniRule"/>
</dbReference>
<evidence type="ECO:0000256" key="18">
    <source>
        <dbReference type="ARBA" id="ARBA00023268"/>
    </source>
</evidence>
<evidence type="ECO:0000256" key="23">
    <source>
        <dbReference type="ARBA" id="ARBA00060592"/>
    </source>
</evidence>
<comment type="function">
    <text evidence="1 25">Cell wall formation. Synthesis of cross-linked peptidoglycan from the lipid intermediates. The enzyme has a penicillin-insensitive transglycosylase N-terminal domain (formation of linear glycan strands) and a penicillin-sensitive transpeptidase C-terminal domain (cross-linking of the peptide subunits).</text>
</comment>
<dbReference type="EMBL" id="JABCMA010000005">
    <property type="protein sequence ID" value="NMR73491.1"/>
    <property type="molecule type" value="Genomic_DNA"/>
</dbReference>
<evidence type="ECO:0000313" key="33">
    <source>
        <dbReference type="Proteomes" id="UP000565155"/>
    </source>
</evidence>
<evidence type="ECO:0000259" key="29">
    <source>
        <dbReference type="Pfam" id="PF00905"/>
    </source>
</evidence>
<evidence type="ECO:0000313" key="32">
    <source>
        <dbReference type="EMBL" id="NMR73491.1"/>
    </source>
</evidence>
<name>A0A7Y0QYQ8_VIBAL</name>
<dbReference type="FunFam" id="1.10.3810.10:FF:000002">
    <property type="entry name" value="Penicillin-binding protein 1B"/>
    <property type="match status" value="1"/>
</dbReference>
<keyword evidence="14 25" id="KW-0133">Cell shape</keyword>
<comment type="similarity">
    <text evidence="5 25">In the N-terminal section; belongs to the glycosyltransferase 51 family.</text>
</comment>
<dbReference type="GO" id="GO:0009274">
    <property type="term" value="C:peptidoglycan-based cell wall"/>
    <property type="evidence" value="ECO:0007669"/>
    <property type="project" value="UniProtKB-UniRule"/>
</dbReference>
<proteinExistence type="inferred from homology"/>
<dbReference type="GO" id="GO:0009252">
    <property type="term" value="P:peptidoglycan biosynthetic process"/>
    <property type="evidence" value="ECO:0007669"/>
    <property type="project" value="UniProtKB-UniRule"/>
</dbReference>
<dbReference type="InterPro" id="IPR011813">
    <property type="entry name" value="PBP_1b"/>
</dbReference>
<dbReference type="AlphaFoldDB" id="A0A7Y0QYQ8"/>
<evidence type="ECO:0000256" key="11">
    <source>
        <dbReference type="ARBA" id="ARBA00022676"/>
    </source>
</evidence>
<dbReference type="GO" id="GO:0006508">
    <property type="term" value="P:proteolysis"/>
    <property type="evidence" value="ECO:0007669"/>
    <property type="project" value="UniProtKB-KW"/>
</dbReference>
<dbReference type="Gene3D" id="1.10.3810.10">
    <property type="entry name" value="Biosynthetic peptidoglycan transglycosylase-like"/>
    <property type="match status" value="1"/>
</dbReference>
<dbReference type="Proteomes" id="UP000565155">
    <property type="component" value="Unassembled WGS sequence"/>
</dbReference>
<dbReference type="FunFam" id="3.40.710.10:FF:000006">
    <property type="entry name" value="Penicillin-binding protein 1B"/>
    <property type="match status" value="1"/>
</dbReference>
<evidence type="ECO:0000256" key="9">
    <source>
        <dbReference type="ARBA" id="ARBA00022645"/>
    </source>
</evidence>
<feature type="domain" description="Glycosyl transferase family 51" evidence="30">
    <location>
        <begin position="189"/>
        <end position="359"/>
    </location>
</feature>
<keyword evidence="28" id="KW-0812">Transmembrane</keyword>
<dbReference type="InterPro" id="IPR012338">
    <property type="entry name" value="Beta-lactam/transpept-like"/>
</dbReference>
<dbReference type="SUPFAM" id="SSF53955">
    <property type="entry name" value="Lysozyme-like"/>
    <property type="match status" value="1"/>
</dbReference>
<dbReference type="GO" id="GO:0008658">
    <property type="term" value="F:penicillin binding"/>
    <property type="evidence" value="ECO:0007669"/>
    <property type="project" value="UniProtKB-UniRule"/>
</dbReference>
<evidence type="ECO:0000256" key="21">
    <source>
        <dbReference type="ARBA" id="ARBA00034000"/>
    </source>
</evidence>
<keyword evidence="15 25" id="KW-0573">Peptidoglycan synthesis</keyword>
<evidence type="ECO:0000256" key="19">
    <source>
        <dbReference type="ARBA" id="ARBA00023316"/>
    </source>
</evidence>
<evidence type="ECO:0000256" key="5">
    <source>
        <dbReference type="ARBA" id="ARBA00007739"/>
    </source>
</evidence>
<dbReference type="GO" id="GO:0008955">
    <property type="term" value="F:peptidoglycan glycosyltransferase activity"/>
    <property type="evidence" value="ECO:0007669"/>
    <property type="project" value="UniProtKB-UniRule"/>
</dbReference>
<dbReference type="InterPro" id="IPR028166">
    <property type="entry name" value="UB2H"/>
</dbReference>
<evidence type="ECO:0000256" key="7">
    <source>
        <dbReference type="ARBA" id="ARBA00022475"/>
    </source>
</evidence>
<comment type="catalytic activity">
    <reaction evidence="21">
        <text>Preferential cleavage: (Ac)2-L-Lys-D-Ala-|-D-Ala. Also transpeptidation of peptidyl-alanyl moieties that are N-acyl substituents of D-alanine.</text>
        <dbReference type="EC" id="3.4.16.4"/>
    </reaction>
</comment>
<keyword evidence="10" id="KW-0645">Protease</keyword>
<evidence type="ECO:0000256" key="10">
    <source>
        <dbReference type="ARBA" id="ARBA00022670"/>
    </source>
</evidence>
<keyword evidence="19 25" id="KW-0961">Cell wall biogenesis/degradation</keyword>
<evidence type="ECO:0000259" key="31">
    <source>
        <dbReference type="Pfam" id="PF14814"/>
    </source>
</evidence>
<feature type="transmembrane region" description="Helical" evidence="28">
    <location>
        <begin position="49"/>
        <end position="68"/>
    </location>
</feature>
<evidence type="ECO:0000256" key="3">
    <source>
        <dbReference type="ARBA" id="ARBA00004752"/>
    </source>
</evidence>
<keyword evidence="28" id="KW-1133">Transmembrane helix</keyword>
<keyword evidence="7" id="KW-1003">Cell membrane</keyword>
<evidence type="ECO:0000256" key="4">
    <source>
        <dbReference type="ARBA" id="ARBA00007090"/>
    </source>
</evidence>
<dbReference type="Gene3D" id="3.40.710.10">
    <property type="entry name" value="DD-peptidase/beta-lactamase superfamily"/>
    <property type="match status" value="1"/>
</dbReference>
<keyword evidence="16 28" id="KW-0472">Membrane</keyword>
<keyword evidence="13" id="KW-0378">Hydrolase</keyword>
<evidence type="ECO:0000256" key="24">
    <source>
        <dbReference type="NCBIfam" id="TIGR02071"/>
    </source>
</evidence>
<keyword evidence="8" id="KW-0997">Cell inner membrane</keyword>
<comment type="subcellular location">
    <subcellularLocation>
        <location evidence="2">Cell inner membrane</location>
    </subcellularLocation>
</comment>
<gene>
    <name evidence="32" type="primary">mrcB</name>
    <name evidence="32" type="ORF">HKB35_07645</name>
</gene>
<evidence type="ECO:0000256" key="22">
    <source>
        <dbReference type="ARBA" id="ARBA00049902"/>
    </source>
</evidence>
<evidence type="ECO:0000256" key="27">
    <source>
        <dbReference type="SAM" id="MobiDB-lite"/>
    </source>
</evidence>
<comment type="pathway">
    <text evidence="3 25">Cell wall biogenesis; peptidoglycan biosynthesis.</text>
</comment>
<evidence type="ECO:0000256" key="12">
    <source>
        <dbReference type="ARBA" id="ARBA00022679"/>
    </source>
</evidence>
<dbReference type="UniPathway" id="UPA00219"/>
<evidence type="ECO:0000256" key="26">
    <source>
        <dbReference type="PIRSR" id="PIRSR002799-1"/>
    </source>
</evidence>
<keyword evidence="9" id="KW-0121">Carboxypeptidase</keyword>
<evidence type="ECO:0000256" key="8">
    <source>
        <dbReference type="ARBA" id="ARBA00022519"/>
    </source>
</evidence>
<keyword evidence="12 25" id="KW-0808">Transferase</keyword>
<evidence type="ECO:0000256" key="25">
    <source>
        <dbReference type="PIRNR" id="PIRNR002799"/>
    </source>
</evidence>
<evidence type="ECO:0000256" key="28">
    <source>
        <dbReference type="SAM" id="Phobius"/>
    </source>
</evidence>
<evidence type="ECO:0000256" key="16">
    <source>
        <dbReference type="ARBA" id="ARBA00023136"/>
    </source>
</evidence>
<dbReference type="Gene3D" id="3.30.2060.10">
    <property type="entry name" value="Penicillin-binding protein 1b domain"/>
    <property type="match status" value="1"/>
</dbReference>
<evidence type="ECO:0000256" key="17">
    <source>
        <dbReference type="ARBA" id="ARBA00023251"/>
    </source>
</evidence>
<dbReference type="InterPro" id="IPR023346">
    <property type="entry name" value="Lysozyme-like_dom_sf"/>
</dbReference>
<dbReference type="SUPFAM" id="SSF56601">
    <property type="entry name" value="beta-lactamase/transpeptidase-like"/>
    <property type="match status" value="1"/>
</dbReference>
<reference evidence="32 33" key="1">
    <citation type="submission" date="2020-04" db="EMBL/GenBank/DDBJ databases">
        <title>Whole-genome sequencing of Vibrio spp. from China reveals different genetic environments of blaCTX-M-14 among diverse lineages.</title>
        <authorList>
            <person name="Zheng Z."/>
            <person name="Ye L."/>
            <person name="Chen S."/>
        </authorList>
    </citation>
    <scope>NUCLEOTIDE SEQUENCE [LARGE SCALE GENOMIC DNA]</scope>
    <source>
        <strain evidence="32 33">Vb1636</strain>
    </source>
</reference>
<keyword evidence="11 25" id="KW-0328">Glycosyltransferase</keyword>
<dbReference type="PANTHER" id="PTHR32282:SF11">
    <property type="entry name" value="PENICILLIN-BINDING PROTEIN 1B"/>
    <property type="match status" value="1"/>
</dbReference>
<feature type="domain" description="Bifunctional transglycosylase second" evidence="31">
    <location>
        <begin position="94"/>
        <end position="178"/>
    </location>
</feature>
<dbReference type="GO" id="GO:0030288">
    <property type="term" value="C:outer membrane-bounded periplasmic space"/>
    <property type="evidence" value="ECO:0007669"/>
    <property type="project" value="TreeGrafter"/>
</dbReference>
<dbReference type="RefSeq" id="WP_053306758.1">
    <property type="nucleotide sequence ID" value="NZ_CP016224.1"/>
</dbReference>
<dbReference type="PANTHER" id="PTHR32282">
    <property type="entry name" value="BINDING PROTEIN TRANSPEPTIDASE, PUTATIVE-RELATED"/>
    <property type="match status" value="1"/>
</dbReference>
<dbReference type="Pfam" id="PF00905">
    <property type="entry name" value="Transpeptidase"/>
    <property type="match status" value="1"/>
</dbReference>
<feature type="active site" description="Acyl-ester intermediate; for transpeptidase activity" evidence="26">
    <location>
        <position position="490"/>
    </location>
</feature>
<dbReference type="InterPro" id="IPR001264">
    <property type="entry name" value="Glyco_trans_51"/>
</dbReference>
<dbReference type="InterPro" id="IPR050396">
    <property type="entry name" value="Glycosyltr_51/Transpeptidase"/>
</dbReference>
<feature type="domain" description="Penicillin-binding protein transpeptidase" evidence="29">
    <location>
        <begin position="453"/>
        <end position="691"/>
    </location>
</feature>
<organism evidence="32 33">
    <name type="scientific">Vibrio alginolyticus</name>
    <dbReference type="NCBI Taxonomy" id="663"/>
    <lineage>
        <taxon>Bacteria</taxon>
        <taxon>Pseudomonadati</taxon>
        <taxon>Pseudomonadota</taxon>
        <taxon>Gammaproteobacteria</taxon>
        <taxon>Vibrionales</taxon>
        <taxon>Vibrionaceae</taxon>
        <taxon>Vibrio</taxon>
    </lineage>
</organism>
<sequence>MTDSKKPSAKKAPAKKSTTNKGTAKQTRRTPSKKPTNEKRSWLKVLWSFSWKAGVALAAVLLFVGIYLDSVVKERFEGQLFELPTVVYARILNLSPGENITIQELRNELDVLNYRKVSQPRYPGEYSSSSTRIELIRRPFEFADGPEPDRHIMLHFSDSGLQRIQSLESRGDLGYLRLEPKMLGMLEKDRDEQRLFLRRDQFPEILVDALLATEDRDFYQHDGVSPLAIARALVANIKAGRTVQGGSTLTQQLAKNLFLTRDKTLWRKVREAYIALILDYRYSKDRILEAYLNEVYLGQSGGEAIHGFGLASRYYFGQPIQELRIDQLAMLVGMVKGPSYYNPIRYPERTKERRDLVLRLLMQQNMLTSEQYEQAVSRPLDTQSKPRIASRQPAYFQQLSIELKEKVGERFKAETGLRVFTSLDPVSQSKMEQAIAKKIPELAKRGGKELEAAAVAVDRHSGEIRAMVGGKRVGYEGFNRALNASRPIGSLVKPAIYLTALEQPDKYNLGTTLHDTPLSLKSSKGNVWTPRNYDRKYRGDVPLYIALAKSLNVPTVRLGMALGIPEVSNTLERLGVNKDEIRPVPSMFLGSFSLTPFEVAQMYQTLTNSGKRAKLTALRSVMDMEGNVLYQSLPRSSRAVDEQAAWLTTYAMKQGVAQGTGRFLQSQFGWAALAGKTGTSNDNRDSWFVGVDGREVTTIWLGRDDNKPVNLTGSSGALRVYAEYLKQRIPERLELPWPREITTLGFKPTSDGGLEMNCRSDYKLPIWDKTGQIKQQCEKKSNWLNSIFDW</sequence>
<feature type="active site" description="Proton donor; for transglycosylase activity" evidence="26">
    <location>
        <position position="214"/>
    </location>
</feature>
<dbReference type="NCBIfam" id="TIGR02071">
    <property type="entry name" value="PBP_1b"/>
    <property type="match status" value="1"/>
</dbReference>
<dbReference type="PIRSF" id="PIRSF002799">
    <property type="entry name" value="PBP_1b"/>
    <property type="match status" value="1"/>
</dbReference>
<evidence type="ECO:0000256" key="2">
    <source>
        <dbReference type="ARBA" id="ARBA00004533"/>
    </source>
</evidence>
<protein>
    <recommendedName>
        <fullName evidence="6 24">Penicillin-binding protein 1B</fullName>
        <shortName evidence="25">PBP-1b</shortName>
        <shortName evidence="25">PBP1b</shortName>
    </recommendedName>
    <alternativeName>
        <fullName evidence="20 25">Murein polymerase</fullName>
    </alternativeName>
</protein>
<dbReference type="NCBIfam" id="TIGR02074">
    <property type="entry name" value="PBP_1a_fam"/>
    <property type="match status" value="1"/>
</dbReference>
<evidence type="ECO:0000256" key="13">
    <source>
        <dbReference type="ARBA" id="ARBA00022801"/>
    </source>
</evidence>
<evidence type="ECO:0000256" key="1">
    <source>
        <dbReference type="ARBA" id="ARBA00002624"/>
    </source>
</evidence>
<evidence type="ECO:0000259" key="30">
    <source>
        <dbReference type="Pfam" id="PF00912"/>
    </source>
</evidence>
<keyword evidence="17" id="KW-0046">Antibiotic resistance</keyword>
<comment type="caution">
    <text evidence="32">The sequence shown here is derived from an EMBL/GenBank/DDBJ whole genome shotgun (WGS) entry which is preliminary data.</text>
</comment>
<dbReference type="Pfam" id="PF14814">
    <property type="entry name" value="UB2H"/>
    <property type="match status" value="1"/>
</dbReference>
<dbReference type="Pfam" id="PF00912">
    <property type="entry name" value="Transgly"/>
    <property type="match status" value="1"/>
</dbReference>
<evidence type="ECO:0000256" key="20">
    <source>
        <dbReference type="ARBA" id="ARBA00032454"/>
    </source>
</evidence>
<comment type="pathway">
    <text evidence="23">Glycan biosynthesis.</text>
</comment>
<keyword evidence="18" id="KW-0511">Multifunctional enzyme</keyword>
<feature type="region of interest" description="Disordered" evidence="27">
    <location>
        <begin position="1"/>
        <end position="36"/>
    </location>
</feature>
<dbReference type="InterPro" id="IPR036950">
    <property type="entry name" value="PBP_transglycosylase"/>
</dbReference>
<evidence type="ECO:0000256" key="6">
    <source>
        <dbReference type="ARBA" id="ARBA00018637"/>
    </source>
</evidence>
<evidence type="ECO:0000256" key="15">
    <source>
        <dbReference type="ARBA" id="ARBA00022984"/>
    </source>
</evidence>
<accession>A0A7Y0QYQ8</accession>